<dbReference type="AlphaFoldDB" id="A0A6B8W6T0"/>
<reference evidence="3" key="1">
    <citation type="submission" date="2019-11" db="EMBL/GenBank/DDBJ databases">
        <title>Complete genome sequence of Corynebacterium kalinowskii 1959, a novel Corynebacterium species isolated from soil of a small paddock in Vilsendorf, Germany.</title>
        <authorList>
            <person name="Schaffert L."/>
            <person name="Ruwe M."/>
            <person name="Milse J."/>
            <person name="Hanuschka K."/>
            <person name="Ortseifen V."/>
            <person name="Droste J."/>
            <person name="Brandt D."/>
            <person name="Schlueter L."/>
            <person name="Kutter Y."/>
            <person name="Vinke S."/>
            <person name="Viehoefer P."/>
            <person name="Jacob L."/>
            <person name="Luebke N.-C."/>
            <person name="Schulte-Berndt E."/>
            <person name="Hain C."/>
            <person name="Linder M."/>
            <person name="Schmidt P."/>
            <person name="Wollenschlaeger L."/>
            <person name="Luttermann T."/>
            <person name="Thieme E."/>
            <person name="Hassa J."/>
            <person name="Haak M."/>
            <person name="Wittchen M."/>
            <person name="Mentz A."/>
            <person name="Persicke M."/>
            <person name="Busche T."/>
            <person name="Ruckert C."/>
        </authorList>
    </citation>
    <scope>NUCLEOTIDE SEQUENCE [LARGE SCALE GENOMIC DNA]</scope>
    <source>
        <strain evidence="3">1959</strain>
    </source>
</reference>
<comment type="similarity">
    <text evidence="1">Belongs to the asp23 family.</text>
</comment>
<dbReference type="Pfam" id="PF03780">
    <property type="entry name" value="Asp23"/>
    <property type="match status" value="1"/>
</dbReference>
<dbReference type="Proteomes" id="UP000427071">
    <property type="component" value="Chromosome"/>
</dbReference>
<evidence type="ECO:0000313" key="3">
    <source>
        <dbReference type="Proteomes" id="UP000427071"/>
    </source>
</evidence>
<accession>A0A6B8W6T0</accession>
<organism evidence="2 3">
    <name type="scientific">Corynebacterium kalinowskii</name>
    <dbReference type="NCBI Taxonomy" id="2675216"/>
    <lineage>
        <taxon>Bacteria</taxon>
        <taxon>Bacillati</taxon>
        <taxon>Actinomycetota</taxon>
        <taxon>Actinomycetes</taxon>
        <taxon>Mycobacteriales</taxon>
        <taxon>Corynebacteriaceae</taxon>
        <taxon>Corynebacterium</taxon>
    </lineage>
</organism>
<dbReference type="EMBL" id="CP046452">
    <property type="protein sequence ID" value="QGU02898.1"/>
    <property type="molecule type" value="Genomic_DNA"/>
</dbReference>
<dbReference type="KEGG" id="ckw:CKALI_10215"/>
<proteinExistence type="inferred from homology"/>
<evidence type="ECO:0008006" key="4">
    <source>
        <dbReference type="Google" id="ProtNLM"/>
    </source>
</evidence>
<dbReference type="RefSeq" id="WP_156193238.1">
    <property type="nucleotide sequence ID" value="NZ_CP046452.1"/>
</dbReference>
<name>A0A6B8W6T0_9CORY</name>
<dbReference type="InterPro" id="IPR005531">
    <property type="entry name" value="Asp23"/>
</dbReference>
<sequence length="139" mass="14617">MTVIISERAVTKIVAAATATVPGTTGFSTGVGRLTGRGYPRFDVQLDHDADTATVEAFIAVTWPAPLIEIAETVRRTIVEHVQTLCGIEVLTCNVVVGPVVPAKKRVSSADLELAPVSPTPVVVPPPLKLVPITVGRSR</sequence>
<protein>
    <recommendedName>
        <fullName evidence="4">Asp23/Gls24 family envelope stress response protein</fullName>
    </recommendedName>
</protein>
<evidence type="ECO:0000256" key="1">
    <source>
        <dbReference type="ARBA" id="ARBA00005721"/>
    </source>
</evidence>
<evidence type="ECO:0000313" key="2">
    <source>
        <dbReference type="EMBL" id="QGU02898.1"/>
    </source>
</evidence>
<keyword evidence="3" id="KW-1185">Reference proteome</keyword>
<gene>
    <name evidence="2" type="ORF">CKALI_10215</name>
</gene>